<dbReference type="AlphaFoldDB" id="A0A6J2Y0J2"/>
<dbReference type="InterPro" id="IPR002501">
    <property type="entry name" value="PsdUridine_synth_N"/>
</dbReference>
<dbReference type="FunCoup" id="A0A6J2Y0J2">
    <property type="interactions" value="720"/>
</dbReference>
<dbReference type="GeneID" id="115882543"/>
<sequence length="303" mass="34354">MVTEAPLIWNNLRGIVCIFKPAEYSVKRLRSALIHKLCQDMNKLEVRPPIDYVAIEGNPSNKLSVSIKPNLADHPLVVGPRYQEQDFVISWSNFLGWNTSGVLLFGLKSGTKQAKYIRENKSARAYRVKGILGQATDNCYRTGKVIEKSTWKHVKRGHMEKFLSAMQASHQKKMFELCGVDMQSETAYELAVKGLLRPANSKIPVIYGIKCVEFQPPNFTLEIHCINEYETYLMHLVHEIGTKLHSTAHCTALQCIRHGGFTLQHALLMKHWDLANILDNIAICDQILRDTNSNIPQQNATLV</sequence>
<dbReference type="GO" id="GO:0009982">
    <property type="term" value="F:pseudouridine synthase activity"/>
    <property type="evidence" value="ECO:0007669"/>
    <property type="project" value="InterPro"/>
</dbReference>
<gene>
    <name evidence="4" type="primary">LOC115882543</name>
</gene>
<dbReference type="KEGG" id="soy:115882543"/>
<dbReference type="InterPro" id="IPR039048">
    <property type="entry name" value="Trub2"/>
</dbReference>
<dbReference type="OrthoDB" id="9995526at2759"/>
<dbReference type="Pfam" id="PF01509">
    <property type="entry name" value="TruB_N"/>
    <property type="match status" value="1"/>
</dbReference>
<dbReference type="Gene3D" id="3.30.2350.10">
    <property type="entry name" value="Pseudouridine synthase"/>
    <property type="match status" value="1"/>
</dbReference>
<proteinExistence type="inferred from homology"/>
<dbReference type="SUPFAM" id="SSF55120">
    <property type="entry name" value="Pseudouridine synthase"/>
    <property type="match status" value="1"/>
</dbReference>
<evidence type="ECO:0000313" key="4">
    <source>
        <dbReference type="RefSeq" id="XP_030756555.1"/>
    </source>
</evidence>
<keyword evidence="3" id="KW-1185">Reference proteome</keyword>
<feature type="domain" description="Pseudouridine synthase II N-terminal" evidence="2">
    <location>
        <begin position="99"/>
        <end position="227"/>
    </location>
</feature>
<evidence type="ECO:0000256" key="1">
    <source>
        <dbReference type="ARBA" id="ARBA00008999"/>
    </source>
</evidence>
<dbReference type="InterPro" id="IPR020103">
    <property type="entry name" value="PsdUridine_synth_cat_dom_sf"/>
</dbReference>
<evidence type="ECO:0000259" key="2">
    <source>
        <dbReference type="Pfam" id="PF01509"/>
    </source>
</evidence>
<comment type="similarity">
    <text evidence="1">Belongs to the pseudouridine synthase TruB family.</text>
</comment>
<dbReference type="InParanoid" id="A0A6J2Y0J2"/>
<protein>
    <submittedName>
        <fullName evidence="4">Mitochondrial mRNA pseudouridine synthase Trub2</fullName>
    </submittedName>
</protein>
<dbReference type="GO" id="GO:0003723">
    <property type="term" value="F:RNA binding"/>
    <property type="evidence" value="ECO:0007669"/>
    <property type="project" value="InterPro"/>
</dbReference>
<dbReference type="GO" id="GO:0001522">
    <property type="term" value="P:pseudouridine synthesis"/>
    <property type="evidence" value="ECO:0007669"/>
    <property type="project" value="InterPro"/>
</dbReference>
<dbReference type="GO" id="GO:0006396">
    <property type="term" value="P:RNA processing"/>
    <property type="evidence" value="ECO:0007669"/>
    <property type="project" value="InterPro"/>
</dbReference>
<accession>A0A6J2Y0J2</accession>
<dbReference type="Proteomes" id="UP000504635">
    <property type="component" value="Unplaced"/>
</dbReference>
<dbReference type="PANTHER" id="PTHR13195:SF0">
    <property type="entry name" value="PSEUDOURIDYLATE SYNTHASE TRUB2, MITOCHONDRIAL"/>
    <property type="match status" value="1"/>
</dbReference>
<reference evidence="4" key="1">
    <citation type="submission" date="2025-08" db="UniProtKB">
        <authorList>
            <consortium name="RefSeq"/>
        </authorList>
    </citation>
    <scope>IDENTIFICATION</scope>
    <source>
        <tissue evidence="4">Gonads</tissue>
    </source>
</reference>
<dbReference type="PANTHER" id="PTHR13195">
    <property type="entry name" value="PSEUDOURIDINE SYNTHASE-RELATED"/>
    <property type="match status" value="1"/>
</dbReference>
<name>A0A6J2Y0J2_SITOR</name>
<evidence type="ECO:0000313" key="3">
    <source>
        <dbReference type="Proteomes" id="UP000504635"/>
    </source>
</evidence>
<organism evidence="3 4">
    <name type="scientific">Sitophilus oryzae</name>
    <name type="common">Rice weevil</name>
    <name type="synonym">Curculio oryzae</name>
    <dbReference type="NCBI Taxonomy" id="7048"/>
    <lineage>
        <taxon>Eukaryota</taxon>
        <taxon>Metazoa</taxon>
        <taxon>Ecdysozoa</taxon>
        <taxon>Arthropoda</taxon>
        <taxon>Hexapoda</taxon>
        <taxon>Insecta</taxon>
        <taxon>Pterygota</taxon>
        <taxon>Neoptera</taxon>
        <taxon>Endopterygota</taxon>
        <taxon>Coleoptera</taxon>
        <taxon>Polyphaga</taxon>
        <taxon>Cucujiformia</taxon>
        <taxon>Curculionidae</taxon>
        <taxon>Dryophthorinae</taxon>
        <taxon>Sitophilus</taxon>
    </lineage>
</organism>
<dbReference type="RefSeq" id="XP_030756555.1">
    <property type="nucleotide sequence ID" value="XM_030900695.1"/>
</dbReference>